<organism evidence="3 4">
    <name type="scientific">Mameliella alba</name>
    <dbReference type="NCBI Taxonomy" id="561184"/>
    <lineage>
        <taxon>Bacteria</taxon>
        <taxon>Pseudomonadati</taxon>
        <taxon>Pseudomonadota</taxon>
        <taxon>Alphaproteobacteria</taxon>
        <taxon>Rhodobacterales</taxon>
        <taxon>Roseobacteraceae</taxon>
        <taxon>Mameliella</taxon>
    </lineage>
</organism>
<evidence type="ECO:0000259" key="2">
    <source>
        <dbReference type="Pfam" id="PF00582"/>
    </source>
</evidence>
<dbReference type="RefSeq" id="WP_043147159.1">
    <property type="nucleotide sequence ID" value="NZ_JSUQ01000043.1"/>
</dbReference>
<dbReference type="STRING" id="561184.SAMN05216376_1126"/>
<dbReference type="InterPro" id="IPR006016">
    <property type="entry name" value="UspA"/>
</dbReference>
<dbReference type="OrthoDB" id="9804721at2"/>
<dbReference type="AlphaFoldDB" id="A0A0B3RZS1"/>
<gene>
    <name evidence="3" type="ORF">OA50_05687</name>
</gene>
<evidence type="ECO:0000313" key="4">
    <source>
        <dbReference type="Proteomes" id="UP000030960"/>
    </source>
</evidence>
<proteinExistence type="inferred from homology"/>
<dbReference type="CDD" id="cd00293">
    <property type="entry name" value="USP-like"/>
    <property type="match status" value="1"/>
</dbReference>
<dbReference type="Gene3D" id="3.40.50.12370">
    <property type="match status" value="1"/>
</dbReference>
<dbReference type="Proteomes" id="UP000030960">
    <property type="component" value="Unassembled WGS sequence"/>
</dbReference>
<feature type="domain" description="UspA" evidence="2">
    <location>
        <begin position="3"/>
        <end position="145"/>
    </location>
</feature>
<reference evidence="3 4" key="1">
    <citation type="submission" date="2014-10" db="EMBL/GenBank/DDBJ databases">
        <title>Genome sequence of Ponticoccus sp. strain UMTAT08 isolated from clonal culture of toxic dinoflagellate Alexandrium tamiyavanichii.</title>
        <authorList>
            <person name="Gan H.Y."/>
            <person name="Muhd D.-D."/>
            <person name="Mohd Noor M.E."/>
            <person name="Yeong Y.S."/>
            <person name="Usup G."/>
        </authorList>
    </citation>
    <scope>NUCLEOTIDE SEQUENCE [LARGE SCALE GENOMIC DNA]</scope>
    <source>
        <strain evidence="3 4">UMTAT08</strain>
    </source>
</reference>
<evidence type="ECO:0000313" key="3">
    <source>
        <dbReference type="EMBL" id="KHQ49761.1"/>
    </source>
</evidence>
<dbReference type="PANTHER" id="PTHR46268:SF15">
    <property type="entry name" value="UNIVERSAL STRESS PROTEIN HP_0031"/>
    <property type="match status" value="1"/>
</dbReference>
<dbReference type="SUPFAM" id="SSF52402">
    <property type="entry name" value="Adenine nucleotide alpha hydrolases-like"/>
    <property type="match status" value="2"/>
</dbReference>
<dbReference type="PANTHER" id="PTHR46268">
    <property type="entry name" value="STRESS RESPONSE PROTEIN NHAX"/>
    <property type="match status" value="1"/>
</dbReference>
<evidence type="ECO:0000256" key="1">
    <source>
        <dbReference type="ARBA" id="ARBA00008791"/>
    </source>
</evidence>
<feature type="domain" description="UspA" evidence="2">
    <location>
        <begin position="156"/>
        <end position="273"/>
    </location>
</feature>
<comment type="similarity">
    <text evidence="1">Belongs to the universal stress protein A family.</text>
</comment>
<accession>A0A0B3RZS1</accession>
<protein>
    <submittedName>
        <fullName evidence="3">Universal stress protein family domain protein</fullName>
    </submittedName>
</protein>
<name>A0A0B3RZS1_9RHOB</name>
<sequence>MTIRNILCAYSSEDGQASGLDHAIRMARHHDAWLTGVLCHGRHALERSSSARIPEAVRSILREADNARIAEARARFQAAVAEGYKPDRAEFVDLDPDSAGPLSAFARCFDMVVTGAHSARPDEDHLSAHPDTLALQSGRPVLVVPDDYEADALADHAVVAWDGGRAAARAIGDAVDILAEKARVTILTVGRKSTAPDHVDALLRHLKRHGIEAVSEHRAQGHASIAQTIEMSAKELGARLIVMGAFEHSKFRHDLFGGVTTEVIGTATVPVFMSH</sequence>
<keyword evidence="4" id="KW-1185">Reference proteome</keyword>
<dbReference type="Pfam" id="PF00582">
    <property type="entry name" value="Usp"/>
    <property type="match status" value="2"/>
</dbReference>
<comment type="caution">
    <text evidence="3">The sequence shown here is derived from an EMBL/GenBank/DDBJ whole genome shotgun (WGS) entry which is preliminary data.</text>
</comment>
<dbReference type="EMBL" id="JSUQ01000043">
    <property type="protein sequence ID" value="KHQ49761.1"/>
    <property type="molecule type" value="Genomic_DNA"/>
</dbReference>